<dbReference type="RefSeq" id="WP_107923782.1">
    <property type="nucleotide sequence ID" value="NZ_CP073713.1"/>
</dbReference>
<evidence type="ECO:0000256" key="1">
    <source>
        <dbReference type="SAM" id="Phobius"/>
    </source>
</evidence>
<dbReference type="Gene3D" id="3.10.450.730">
    <property type="entry name" value="BLIP domain"/>
    <property type="match status" value="1"/>
</dbReference>
<keyword evidence="1" id="KW-1133">Transmembrane helix</keyword>
<evidence type="ECO:0000313" key="3">
    <source>
        <dbReference type="Proteomes" id="UP001549363"/>
    </source>
</evidence>
<name>A0ABV2PH33_9BACI</name>
<comment type="caution">
    <text evidence="2">The sequence shown here is derived from an EMBL/GenBank/DDBJ whole genome shotgun (WGS) entry which is preliminary data.</text>
</comment>
<proteinExistence type="predicted"/>
<dbReference type="EMBL" id="JBEPSB010000004">
    <property type="protein sequence ID" value="MET4560273.1"/>
    <property type="molecule type" value="Genomic_DNA"/>
</dbReference>
<organism evidence="2 3">
    <name type="scientific">Lysinibacillus parviboronicapiens</name>
    <dbReference type="NCBI Taxonomy" id="436516"/>
    <lineage>
        <taxon>Bacteria</taxon>
        <taxon>Bacillati</taxon>
        <taxon>Bacillota</taxon>
        <taxon>Bacilli</taxon>
        <taxon>Bacillales</taxon>
        <taxon>Bacillaceae</taxon>
        <taxon>Lysinibacillus</taxon>
    </lineage>
</organism>
<keyword evidence="3" id="KW-1185">Reference proteome</keyword>
<protein>
    <submittedName>
        <fullName evidence="2">Transcription initiation factor TFIIIB Brf1 subunit/transcription initiation factor TFIIB</fullName>
    </submittedName>
</protein>
<keyword evidence="1" id="KW-0472">Membrane</keyword>
<gene>
    <name evidence="2" type="ORF">ABIA69_001417</name>
</gene>
<sequence>MKNCPNCLATNSYKKVYKEDKNIYVCEYCGSVSEDYTKNEEDYEEKYSKGKKIIEEYNYSENRTYYYREVAPSKWPKKLALILISILGVWIFGQSMVLIFSEEEKPTKQISTITPEEFQKLEIGMNEETVINIVGGAPLNSDRDKRNYKGENGVEENSRVLLEFYYGELIAIYEFGLITKKKYE</sequence>
<accession>A0ABV2PH33</accession>
<dbReference type="Proteomes" id="UP001549363">
    <property type="component" value="Unassembled WGS sequence"/>
</dbReference>
<feature type="transmembrane region" description="Helical" evidence="1">
    <location>
        <begin position="79"/>
        <end position="100"/>
    </location>
</feature>
<reference evidence="2 3" key="1">
    <citation type="submission" date="2024-06" db="EMBL/GenBank/DDBJ databases">
        <title>Sorghum-associated microbial communities from plants grown in Nebraska, USA.</title>
        <authorList>
            <person name="Schachtman D."/>
        </authorList>
    </citation>
    <scope>NUCLEOTIDE SEQUENCE [LARGE SCALE GENOMIC DNA]</scope>
    <source>
        <strain evidence="2 3">736</strain>
    </source>
</reference>
<evidence type="ECO:0000313" key="2">
    <source>
        <dbReference type="EMBL" id="MET4560273.1"/>
    </source>
</evidence>
<keyword evidence="1" id="KW-0812">Transmembrane</keyword>